<name>A0A1G1KXA9_9BACT</name>
<organism evidence="1 2">
    <name type="scientific">Candidatus Danuiimicrobium aquiferis</name>
    <dbReference type="NCBI Taxonomy" id="1801832"/>
    <lineage>
        <taxon>Bacteria</taxon>
        <taxon>Pseudomonadati</taxon>
        <taxon>Candidatus Omnitrophota</taxon>
        <taxon>Candidatus Danuiimicrobium</taxon>
    </lineage>
</organism>
<reference evidence="1 2" key="1">
    <citation type="journal article" date="2016" name="Nat. Commun.">
        <title>Thousands of microbial genomes shed light on interconnected biogeochemical processes in an aquifer system.</title>
        <authorList>
            <person name="Anantharaman K."/>
            <person name="Brown C.T."/>
            <person name="Hug L.A."/>
            <person name="Sharon I."/>
            <person name="Castelle C.J."/>
            <person name="Probst A.J."/>
            <person name="Thomas B.C."/>
            <person name="Singh A."/>
            <person name="Wilkins M.J."/>
            <person name="Karaoz U."/>
            <person name="Brodie E.L."/>
            <person name="Williams K.H."/>
            <person name="Hubbard S.S."/>
            <person name="Banfield J.F."/>
        </authorList>
    </citation>
    <scope>NUCLEOTIDE SEQUENCE [LARGE SCALE GENOMIC DNA]</scope>
</reference>
<comment type="caution">
    <text evidence="1">The sequence shown here is derived from an EMBL/GenBank/DDBJ whole genome shotgun (WGS) entry which is preliminary data.</text>
</comment>
<evidence type="ECO:0000313" key="2">
    <source>
        <dbReference type="Proteomes" id="UP000178187"/>
    </source>
</evidence>
<gene>
    <name evidence="1" type="ORF">A3G33_05090</name>
</gene>
<protein>
    <recommendedName>
        <fullName evidence="3">Glycine-zipper-containing OmpA-like membrane domain-containing protein</fullName>
    </recommendedName>
</protein>
<evidence type="ECO:0000313" key="1">
    <source>
        <dbReference type="EMBL" id="OGW97531.1"/>
    </source>
</evidence>
<dbReference type="EMBL" id="MHFR01000041">
    <property type="protein sequence ID" value="OGW97531.1"/>
    <property type="molecule type" value="Genomic_DNA"/>
</dbReference>
<dbReference type="Proteomes" id="UP000178187">
    <property type="component" value="Unassembled WGS sequence"/>
</dbReference>
<dbReference type="AlphaFoldDB" id="A0A1G1KXA9"/>
<evidence type="ECO:0008006" key="3">
    <source>
        <dbReference type="Google" id="ProtNLM"/>
    </source>
</evidence>
<sequence length="170" mass="18225">MKKVILLPIWIWAIAQTVWADLEYPVIYPQNNQSLEQQSLDAGACRSWAVQSIGQDPNDLRARISILQSQADQPSPAMPAAGSAIEGIAKSTALGALNESLNAGAAHGAAMAGASAVLGHVDQVANQFANRAGGQNAQRREQQITDLKNRYDAYVRAFSACMSAKRYSVK</sequence>
<accession>A0A1G1KXA9</accession>
<proteinExistence type="predicted"/>